<evidence type="ECO:0000313" key="4">
    <source>
        <dbReference type="Proteomes" id="UP000053732"/>
    </source>
</evidence>
<evidence type="ECO:0000256" key="1">
    <source>
        <dbReference type="SAM" id="MobiDB-lite"/>
    </source>
</evidence>
<dbReference type="GO" id="GO:0030674">
    <property type="term" value="F:protein-macromolecule adaptor activity"/>
    <property type="evidence" value="ECO:0007669"/>
    <property type="project" value="TreeGrafter"/>
</dbReference>
<dbReference type="InterPro" id="IPR050357">
    <property type="entry name" value="Arrestin_domain-protein"/>
</dbReference>
<dbReference type="PANTHER" id="PTHR11188">
    <property type="entry name" value="ARRESTIN DOMAIN CONTAINING PROTEIN"/>
    <property type="match status" value="1"/>
</dbReference>
<dbReference type="InterPro" id="IPR014752">
    <property type="entry name" value="Arrestin-like_C"/>
</dbReference>
<dbReference type="InterPro" id="IPR011021">
    <property type="entry name" value="Arrestin-like_N"/>
</dbReference>
<feature type="domain" description="Arrestin-like N-terminal" evidence="2">
    <location>
        <begin position="4"/>
        <end position="177"/>
    </location>
</feature>
<dbReference type="PANTHER" id="PTHR11188:SF166">
    <property type="entry name" value="ARRESTIN (OR S-ANTIGEN), N-TERMINAL DOMAIN PROTEIN (AFU_ORTHOLOGUE AFUA_7G02050)"/>
    <property type="match status" value="1"/>
</dbReference>
<accession>A0A0G4PAE6</accession>
<protein>
    <submittedName>
        <fullName evidence="3">Arrestin-like, N-terminal</fullName>
    </submittedName>
</protein>
<dbReference type="GO" id="GO:0005886">
    <property type="term" value="C:plasma membrane"/>
    <property type="evidence" value="ECO:0007669"/>
    <property type="project" value="TreeGrafter"/>
</dbReference>
<dbReference type="Gene3D" id="2.60.40.640">
    <property type="match status" value="1"/>
</dbReference>
<keyword evidence="4" id="KW-1185">Reference proteome</keyword>
<feature type="compositionally biased region" description="Polar residues" evidence="1">
    <location>
        <begin position="566"/>
        <end position="584"/>
    </location>
</feature>
<name>A0A0G4PAE6_PENC3</name>
<dbReference type="AlphaFoldDB" id="A0A0G4PAE6"/>
<reference evidence="3 4" key="1">
    <citation type="journal article" date="2014" name="Nat. Commun.">
        <title>Multiple recent horizontal transfers of a large genomic region in cheese making fungi.</title>
        <authorList>
            <person name="Cheeseman K."/>
            <person name="Ropars J."/>
            <person name="Renault P."/>
            <person name="Dupont J."/>
            <person name="Gouzy J."/>
            <person name="Branca A."/>
            <person name="Abraham A.L."/>
            <person name="Ceppi M."/>
            <person name="Conseiller E."/>
            <person name="Debuchy R."/>
            <person name="Malagnac F."/>
            <person name="Goarin A."/>
            <person name="Silar P."/>
            <person name="Lacoste S."/>
            <person name="Sallet E."/>
            <person name="Bensimon A."/>
            <person name="Giraud T."/>
            <person name="Brygoo Y."/>
        </authorList>
    </citation>
    <scope>NUCLEOTIDE SEQUENCE [LARGE SCALE GENOMIC DNA]</scope>
    <source>
        <strain evidence="4">FM 013</strain>
    </source>
</reference>
<dbReference type="GO" id="GO:0005829">
    <property type="term" value="C:cytosol"/>
    <property type="evidence" value="ECO:0007669"/>
    <property type="project" value="TreeGrafter"/>
</dbReference>
<feature type="region of interest" description="Disordered" evidence="1">
    <location>
        <begin position="401"/>
        <end position="602"/>
    </location>
</feature>
<gene>
    <name evidence="3" type="ORF">PCAMFM013_S009g000228</name>
</gene>
<dbReference type="GO" id="GO:0031625">
    <property type="term" value="F:ubiquitin protein ligase binding"/>
    <property type="evidence" value="ECO:0007669"/>
    <property type="project" value="TreeGrafter"/>
</dbReference>
<feature type="compositionally biased region" description="Pro residues" evidence="1">
    <location>
        <begin position="423"/>
        <end position="432"/>
    </location>
</feature>
<dbReference type="EMBL" id="HG793142">
    <property type="protein sequence ID" value="CRL23288.1"/>
    <property type="molecule type" value="Genomic_DNA"/>
</dbReference>
<evidence type="ECO:0000313" key="3">
    <source>
        <dbReference type="EMBL" id="CRL23288.1"/>
    </source>
</evidence>
<dbReference type="GO" id="GO:0070086">
    <property type="term" value="P:ubiquitin-dependent endocytosis"/>
    <property type="evidence" value="ECO:0007669"/>
    <property type="project" value="TreeGrafter"/>
</dbReference>
<evidence type="ECO:0000259" key="2">
    <source>
        <dbReference type="Pfam" id="PF00339"/>
    </source>
</evidence>
<proteinExistence type="predicted"/>
<sequence>MSANIVLDSRHTHYTNLDFLKGKVVLQLPTEAAIGAIQVKLECESRTRLSGPKNPQNVHSDKKRTEIEVHKILYKVATVFPTPGVMQNESPAPTYTFAAGSYEYPFEFKFPFNNSCSTTNSMLTNLSFSGLKVEVAKDTNRHVRKTLPPSLSGFPGVADIKYFVKATVIRPQFYKENIRSIVPLNFLPIEPPRVGNPNEETYARRQHQFSKTQMASKKKSIFSRGSASTPRESYPEPPRVSVDARLPNPSILTCNEPVPLRLLARRLSEGPDAIFLQMLQVELISYTKILAHDLNRTEITSWVIMSRSNLNIPLGKPGDPVGTDWTIDPTLWNRYPLPNSVAPSFETCNIERSYELEIRVGLTHGYQPQLIVLPLRMPVRVFSGIAPPQALLDAMAAASLQPSSSSKPKPQPSLPAEVGSSRPPMPPRPTGEPVPVNSGDVYDDAPPSYEDAMGDHLSPVDGPRREYHPPDASSQRTVESGTDSKSAAPPGKALEDEPAAEGSSAPRHRGNRASTESFDMLPTTPPESPSGSPPASPVRRPASMMKLPRSTVDEESPPQYEPVAGNQLNAPQAVQRQPSRNNLRPMNLGVPNRKPVPRSSNP</sequence>
<dbReference type="STRING" id="1429867.A0A0G4PAE6"/>
<feature type="compositionally biased region" description="Polar residues" evidence="1">
    <location>
        <begin position="472"/>
        <end position="485"/>
    </location>
</feature>
<feature type="compositionally biased region" description="Pro residues" evidence="1">
    <location>
        <begin position="523"/>
        <end position="536"/>
    </location>
</feature>
<dbReference type="Pfam" id="PF00339">
    <property type="entry name" value="Arrestin_N"/>
    <property type="match status" value="1"/>
</dbReference>
<organism evidence="3 4">
    <name type="scientific">Penicillium camemberti (strain FM 013)</name>
    <dbReference type="NCBI Taxonomy" id="1429867"/>
    <lineage>
        <taxon>Eukaryota</taxon>
        <taxon>Fungi</taxon>
        <taxon>Dikarya</taxon>
        <taxon>Ascomycota</taxon>
        <taxon>Pezizomycotina</taxon>
        <taxon>Eurotiomycetes</taxon>
        <taxon>Eurotiomycetidae</taxon>
        <taxon>Eurotiales</taxon>
        <taxon>Aspergillaceae</taxon>
        <taxon>Penicillium</taxon>
    </lineage>
</organism>
<feature type="region of interest" description="Disordered" evidence="1">
    <location>
        <begin position="206"/>
        <end position="242"/>
    </location>
</feature>
<dbReference type="CDD" id="cd22952">
    <property type="entry name" value="ART10-like"/>
    <property type="match status" value="1"/>
</dbReference>
<dbReference type="Proteomes" id="UP000053732">
    <property type="component" value="Unassembled WGS sequence"/>
</dbReference>